<protein>
    <recommendedName>
        <fullName evidence="2">Outer membrane lipoprotein BamD-like domain-containing protein</fullName>
    </recommendedName>
</protein>
<organism evidence="1">
    <name type="scientific">marine sediment metagenome</name>
    <dbReference type="NCBI Taxonomy" id="412755"/>
    <lineage>
        <taxon>unclassified sequences</taxon>
        <taxon>metagenomes</taxon>
        <taxon>ecological metagenomes</taxon>
    </lineage>
</organism>
<reference evidence="1" key="1">
    <citation type="journal article" date="2015" name="Nature">
        <title>Complex archaea that bridge the gap between prokaryotes and eukaryotes.</title>
        <authorList>
            <person name="Spang A."/>
            <person name="Saw J.H."/>
            <person name="Jorgensen S.L."/>
            <person name="Zaremba-Niedzwiedzka K."/>
            <person name="Martijn J."/>
            <person name="Lind A.E."/>
            <person name="van Eijk R."/>
            <person name="Schleper C."/>
            <person name="Guy L."/>
            <person name="Ettema T.J."/>
        </authorList>
    </citation>
    <scope>NUCLEOTIDE SEQUENCE</scope>
</reference>
<dbReference type="SUPFAM" id="SSF48452">
    <property type="entry name" value="TPR-like"/>
    <property type="match status" value="1"/>
</dbReference>
<comment type="caution">
    <text evidence="1">The sequence shown here is derived from an EMBL/GenBank/DDBJ whole genome shotgun (WGS) entry which is preliminary data.</text>
</comment>
<sequence length="124" mass="13993">MTNQLSFLLAGLLVLTGCSSTAYSKHLSKAYNAYDDGDCAEVISQLSQTERLSRSRPYLQPEISLLRGQCLEREGLYLDAAQTYRYLLDHYPHNEYAYRAGARLETLHQLGHYDPANPLPPQAN</sequence>
<dbReference type="EMBL" id="LAZR01000028">
    <property type="protein sequence ID" value="KKO03005.1"/>
    <property type="molecule type" value="Genomic_DNA"/>
</dbReference>
<dbReference type="Gene3D" id="1.25.40.10">
    <property type="entry name" value="Tetratricopeptide repeat domain"/>
    <property type="match status" value="1"/>
</dbReference>
<dbReference type="InterPro" id="IPR011990">
    <property type="entry name" value="TPR-like_helical_dom_sf"/>
</dbReference>
<evidence type="ECO:0000313" key="1">
    <source>
        <dbReference type="EMBL" id="KKO03005.1"/>
    </source>
</evidence>
<accession>A0A0F9VG37</accession>
<evidence type="ECO:0008006" key="2">
    <source>
        <dbReference type="Google" id="ProtNLM"/>
    </source>
</evidence>
<gene>
    <name evidence="1" type="ORF">LCGC14_0099260</name>
</gene>
<dbReference type="AlphaFoldDB" id="A0A0F9VG37"/>
<name>A0A0F9VG37_9ZZZZ</name>
<proteinExistence type="predicted"/>